<dbReference type="NCBIfam" id="NF041278">
    <property type="entry name" value="CmcJ_NvfI_EfuI"/>
    <property type="match status" value="1"/>
</dbReference>
<sequence length="280" mass="31572">MAIESADTISTTLRYFVPPEDGSKPWASVTYINPTTGERNRNYDFKDYTVKIENVRGREDTVSLDTTGFQFIHAPTKHKSFTDTAEIEKEYYPESIEIIKKATGASRVVIFDHTIRRHTPGDKGDHPGRRQPALAVHVDQSGRAAVARVHLHVPEEATSLLQKRFQIINLWRPINHPAVDHPLALCDYRSIDPENDLVPSTLKYPDRDGETLAVNYNPAHRWKYLRGMTPDEAVLIKCSDSVTDGSVAVLTPHTSFADPTTPPDALPRQSIELRTLVFYD</sequence>
<dbReference type="InterPro" id="IPR044053">
    <property type="entry name" value="AsaB-like"/>
</dbReference>
<dbReference type="PANTHER" id="PTHR34598:SF3">
    <property type="entry name" value="OXIDOREDUCTASE AN1597"/>
    <property type="match status" value="1"/>
</dbReference>
<dbReference type="PANTHER" id="PTHR34598">
    <property type="entry name" value="BLL6449 PROTEIN"/>
    <property type="match status" value="1"/>
</dbReference>
<keyword evidence="3" id="KW-1185">Reference proteome</keyword>
<dbReference type="GO" id="GO:0016491">
    <property type="term" value="F:oxidoreductase activity"/>
    <property type="evidence" value="ECO:0007669"/>
    <property type="project" value="InterPro"/>
</dbReference>
<accession>A0A286UDJ0</accession>
<gene>
    <name evidence="2" type="ORF">PNOK_0607500</name>
</gene>
<dbReference type="AlphaFoldDB" id="A0A286UDJ0"/>
<comment type="caution">
    <text evidence="2">The sequence shown here is derived from an EMBL/GenBank/DDBJ whole genome shotgun (WGS) entry which is preliminary data.</text>
</comment>
<reference evidence="2 3" key="1">
    <citation type="journal article" date="2017" name="Mol. Ecol.">
        <title>Comparative and population genomic landscape of Phellinus noxius: A hypervariable fungus causing root rot in trees.</title>
        <authorList>
            <person name="Chung C.L."/>
            <person name="Lee T.J."/>
            <person name="Akiba M."/>
            <person name="Lee H.H."/>
            <person name="Kuo T.H."/>
            <person name="Liu D."/>
            <person name="Ke H.M."/>
            <person name="Yokoi T."/>
            <person name="Roa M.B."/>
            <person name="Lu M.J."/>
            <person name="Chang Y.Y."/>
            <person name="Ann P.J."/>
            <person name="Tsai J.N."/>
            <person name="Chen C.Y."/>
            <person name="Tzean S.S."/>
            <person name="Ota Y."/>
            <person name="Hattori T."/>
            <person name="Sahashi N."/>
            <person name="Liou R.F."/>
            <person name="Kikuchi T."/>
            <person name="Tsai I.J."/>
        </authorList>
    </citation>
    <scope>NUCLEOTIDE SEQUENCE [LARGE SCALE GENOMIC DNA]</scope>
    <source>
        <strain evidence="2 3">FFPRI411160</strain>
    </source>
</reference>
<protein>
    <recommendedName>
        <fullName evidence="4">Methyltransferase</fullName>
    </recommendedName>
</protein>
<dbReference type="STRING" id="2282107.A0A286UDJ0"/>
<comment type="similarity">
    <text evidence="1">Belongs to the asaB hydroxylase/desaturase family.</text>
</comment>
<evidence type="ECO:0000313" key="3">
    <source>
        <dbReference type="Proteomes" id="UP000217199"/>
    </source>
</evidence>
<evidence type="ECO:0000313" key="2">
    <source>
        <dbReference type="EMBL" id="PAV17589.1"/>
    </source>
</evidence>
<name>A0A286UDJ0_9AGAM</name>
<dbReference type="Proteomes" id="UP000217199">
    <property type="component" value="Unassembled WGS sequence"/>
</dbReference>
<dbReference type="InParanoid" id="A0A286UDJ0"/>
<organism evidence="2 3">
    <name type="scientific">Pyrrhoderma noxium</name>
    <dbReference type="NCBI Taxonomy" id="2282107"/>
    <lineage>
        <taxon>Eukaryota</taxon>
        <taxon>Fungi</taxon>
        <taxon>Dikarya</taxon>
        <taxon>Basidiomycota</taxon>
        <taxon>Agaricomycotina</taxon>
        <taxon>Agaricomycetes</taxon>
        <taxon>Hymenochaetales</taxon>
        <taxon>Hymenochaetaceae</taxon>
        <taxon>Pyrrhoderma</taxon>
    </lineage>
</organism>
<evidence type="ECO:0008006" key="4">
    <source>
        <dbReference type="Google" id="ProtNLM"/>
    </source>
</evidence>
<dbReference type="EMBL" id="NBII01000006">
    <property type="protein sequence ID" value="PAV17589.1"/>
    <property type="molecule type" value="Genomic_DNA"/>
</dbReference>
<dbReference type="OrthoDB" id="412788at2759"/>
<proteinExistence type="inferred from homology"/>
<evidence type="ECO:0000256" key="1">
    <source>
        <dbReference type="ARBA" id="ARBA00023604"/>
    </source>
</evidence>